<dbReference type="Pfam" id="PF00005">
    <property type="entry name" value="ABC_tran"/>
    <property type="match status" value="1"/>
</dbReference>
<feature type="transmembrane region" description="Helical" evidence="2">
    <location>
        <begin position="232"/>
        <end position="251"/>
    </location>
</feature>
<dbReference type="GO" id="GO:0005319">
    <property type="term" value="F:lipid transporter activity"/>
    <property type="evidence" value="ECO:0007669"/>
    <property type="project" value="TreeGrafter"/>
</dbReference>
<dbReference type="GO" id="GO:0005524">
    <property type="term" value="F:ATP binding"/>
    <property type="evidence" value="ECO:0007669"/>
    <property type="project" value="InterPro"/>
</dbReference>
<dbReference type="SUPFAM" id="SSF52540">
    <property type="entry name" value="P-loop containing nucleoside triphosphate hydrolases"/>
    <property type="match status" value="1"/>
</dbReference>
<evidence type="ECO:0000313" key="4">
    <source>
        <dbReference type="EMBL" id="CAD1845395.1"/>
    </source>
</evidence>
<keyword evidence="2" id="KW-0472">Membrane</keyword>
<gene>
    <name evidence="4" type="ORF">CB5_LOCUS28606</name>
</gene>
<name>A0A6V7QRK7_ANACO</name>
<accession>A0A6V7QRK7</accession>
<keyword evidence="2" id="KW-0812">Transmembrane</keyword>
<evidence type="ECO:0000256" key="2">
    <source>
        <dbReference type="SAM" id="Phobius"/>
    </source>
</evidence>
<keyword evidence="2" id="KW-1133">Transmembrane helix</keyword>
<sequence>MLLLSYYDDIAYLFNARVIHLLYFSAGLTGNMLMNVASLNFPNNLSTLGDLVMATDLPPSDAPPIGERLYMLQSKCKPNFSFSVPFRVGNVTFEQGLLLWRSSSSLVNDELYKGYYQGNKETKTNEIAAAYDFLQSSNRSYSVNIWYNSTRLHRAEDPVSLRVPRSVNMASNAYLKLLKGFGVKMQFDFVRGVSLFALNSYSVQFVFYFFYINLQIAFAFLVAANFSCVKAATVIGYIYVFASGLLGLYFFKDVITDVSTSRIWVMLMEMFPAFSLYRGLYELLNYASRGNSFFTSASGLSGMQWKDLNDRENGMKDVLFLMLLEWLLLLLAREVVEQLLREPSTSHSIICDDLKKVYPGKDGNPDKFAVRGLSLALSRGECFGMLGPNGAGKTSLINMAVEESLKSVNLFYHGIADKQAGKYSGGMKRRLSVAISLIGDPQEEEIENLIRSLSPNVNTVYRIAGTQKFELPKQEVRISDVFGTMEYAKRRFSVLAWGLADTTLEDVFIKVAKDADAFTTPS</sequence>
<reference evidence="4" key="1">
    <citation type="submission" date="2020-07" db="EMBL/GenBank/DDBJ databases">
        <authorList>
            <person name="Lin J."/>
        </authorList>
    </citation>
    <scope>NUCLEOTIDE SEQUENCE</scope>
</reference>
<protein>
    <recommendedName>
        <fullName evidence="3">ABC transporter domain-containing protein</fullName>
    </recommendedName>
</protein>
<dbReference type="Pfam" id="PF24526">
    <property type="entry name" value="ABCA12_C"/>
    <property type="match status" value="1"/>
</dbReference>
<dbReference type="GO" id="GO:0016020">
    <property type="term" value="C:membrane"/>
    <property type="evidence" value="ECO:0007669"/>
    <property type="project" value="InterPro"/>
</dbReference>
<feature type="transmembrane region" description="Helical" evidence="2">
    <location>
        <begin position="205"/>
        <end position="226"/>
    </location>
</feature>
<dbReference type="PANTHER" id="PTHR19229:SF127">
    <property type="entry name" value="ABC TRANSPORTER DOMAIN-CONTAINING PROTEIN"/>
    <property type="match status" value="1"/>
</dbReference>
<dbReference type="InterPro" id="IPR027417">
    <property type="entry name" value="P-loop_NTPase"/>
</dbReference>
<evidence type="ECO:0000259" key="3">
    <source>
        <dbReference type="Pfam" id="PF00005"/>
    </source>
</evidence>
<dbReference type="PANTHER" id="PTHR19229">
    <property type="entry name" value="ATP-BINDING CASSETTE TRANSPORTER SUBFAMILY A ABCA"/>
    <property type="match status" value="1"/>
</dbReference>
<comment type="similarity">
    <text evidence="1">Belongs to the ABC transporter superfamily. ABCA family. CPR flippase (TC 3.A.1.211) subfamily.</text>
</comment>
<feature type="domain" description="ABC transporter" evidence="3">
    <location>
        <begin position="371"/>
        <end position="400"/>
    </location>
</feature>
<dbReference type="GO" id="GO:0140359">
    <property type="term" value="F:ABC-type transporter activity"/>
    <property type="evidence" value="ECO:0007669"/>
    <property type="project" value="InterPro"/>
</dbReference>
<dbReference type="EMBL" id="CAJEUB010000002">
    <property type="protein sequence ID" value="CAD1845395.1"/>
    <property type="molecule type" value="Genomic_DNA"/>
</dbReference>
<dbReference type="Gene3D" id="3.40.50.300">
    <property type="entry name" value="P-loop containing nucleotide triphosphate hydrolases"/>
    <property type="match status" value="1"/>
</dbReference>
<dbReference type="GO" id="GO:0016887">
    <property type="term" value="F:ATP hydrolysis activity"/>
    <property type="evidence" value="ECO:0007669"/>
    <property type="project" value="InterPro"/>
</dbReference>
<proteinExistence type="inferred from homology"/>
<dbReference type="AlphaFoldDB" id="A0A6V7QRK7"/>
<organism evidence="4">
    <name type="scientific">Ananas comosus var. bracteatus</name>
    <name type="common">red pineapple</name>
    <dbReference type="NCBI Taxonomy" id="296719"/>
    <lineage>
        <taxon>Eukaryota</taxon>
        <taxon>Viridiplantae</taxon>
        <taxon>Streptophyta</taxon>
        <taxon>Embryophyta</taxon>
        <taxon>Tracheophyta</taxon>
        <taxon>Spermatophyta</taxon>
        <taxon>Magnoliopsida</taxon>
        <taxon>Liliopsida</taxon>
        <taxon>Poales</taxon>
        <taxon>Bromeliaceae</taxon>
        <taxon>Bromelioideae</taxon>
        <taxon>Ananas</taxon>
    </lineage>
</organism>
<evidence type="ECO:0000256" key="1">
    <source>
        <dbReference type="ARBA" id="ARBA00008526"/>
    </source>
</evidence>
<dbReference type="InterPro" id="IPR026082">
    <property type="entry name" value="ABCA"/>
</dbReference>
<dbReference type="InterPro" id="IPR003439">
    <property type="entry name" value="ABC_transporter-like_ATP-bd"/>
</dbReference>